<dbReference type="Proteomes" id="UP000811492">
    <property type="component" value="Unassembled WGS sequence"/>
</dbReference>
<comment type="caution">
    <text evidence="3">The sequence shown here is derived from an EMBL/GenBank/DDBJ whole genome shotgun (WGS) entry which is preliminary data.</text>
</comment>
<keyword evidence="2" id="KW-0472">Membrane</keyword>
<feature type="compositionally biased region" description="Polar residues" evidence="1">
    <location>
        <begin position="1"/>
        <end position="13"/>
    </location>
</feature>
<dbReference type="EMBL" id="JAFEVO010000001">
    <property type="protein sequence ID" value="MBS3183168.1"/>
    <property type="molecule type" value="Genomic_DNA"/>
</dbReference>
<feature type="transmembrane region" description="Helical" evidence="2">
    <location>
        <begin position="125"/>
        <end position="149"/>
    </location>
</feature>
<accession>A0ABS5M828</accession>
<evidence type="ECO:0000256" key="1">
    <source>
        <dbReference type="SAM" id="MobiDB-lite"/>
    </source>
</evidence>
<evidence type="ECO:0008006" key="5">
    <source>
        <dbReference type="Google" id="ProtNLM"/>
    </source>
</evidence>
<reference evidence="3 4" key="1">
    <citation type="submission" date="2021-02" db="EMBL/GenBank/DDBJ databases">
        <title>Draft genome and description of Leucobacter sp nov strain Marseille-Q4368.</title>
        <authorList>
            <person name="Boxberger M."/>
            <person name="La Scola B."/>
        </authorList>
    </citation>
    <scope>NUCLEOTIDE SEQUENCE [LARGE SCALE GENOMIC DNA]</scope>
    <source>
        <strain evidence="3 4">Marseille-Q4368</strain>
    </source>
</reference>
<sequence>MSVEPTSPGTNEETTARIPLTPPPASGVAAAPTDAEGGPGESAGLGAPSAPSAAAAPAAPRPDARETPHAFGAPTGDRAAGNTAAGDRAPSRPSPRTGPIVWGALILVFCGYISQQVLGGGGLDAAGWITATIIGLGVLLLGVGFAVLIRGRRDTRRRR</sequence>
<feature type="compositionally biased region" description="Low complexity" evidence="1">
    <location>
        <begin position="44"/>
        <end position="58"/>
    </location>
</feature>
<gene>
    <name evidence="3" type="ORF">JSQ98_13330</name>
</gene>
<proteinExistence type="predicted"/>
<evidence type="ECO:0000256" key="2">
    <source>
        <dbReference type="SAM" id="Phobius"/>
    </source>
</evidence>
<evidence type="ECO:0000313" key="4">
    <source>
        <dbReference type="Proteomes" id="UP000811492"/>
    </source>
</evidence>
<feature type="region of interest" description="Disordered" evidence="1">
    <location>
        <begin position="1"/>
        <end position="95"/>
    </location>
</feature>
<keyword evidence="2" id="KW-0812">Transmembrane</keyword>
<dbReference type="RefSeq" id="WP_211650102.1">
    <property type="nucleotide sequence ID" value="NZ_JAFEVO010000001.1"/>
</dbReference>
<organism evidence="3 4">
    <name type="scientific">Leucobacter manosquensis</name>
    <dbReference type="NCBI Taxonomy" id="2810611"/>
    <lineage>
        <taxon>Bacteria</taxon>
        <taxon>Bacillati</taxon>
        <taxon>Actinomycetota</taxon>
        <taxon>Actinomycetes</taxon>
        <taxon>Micrococcales</taxon>
        <taxon>Microbacteriaceae</taxon>
        <taxon>Leucobacter</taxon>
    </lineage>
</organism>
<protein>
    <recommendedName>
        <fullName evidence="5">DUF308 domain-containing protein</fullName>
    </recommendedName>
</protein>
<keyword evidence="2" id="KW-1133">Transmembrane helix</keyword>
<feature type="transmembrane region" description="Helical" evidence="2">
    <location>
        <begin position="100"/>
        <end position="119"/>
    </location>
</feature>
<name>A0ABS5M828_9MICO</name>
<keyword evidence="4" id="KW-1185">Reference proteome</keyword>
<evidence type="ECO:0000313" key="3">
    <source>
        <dbReference type="EMBL" id="MBS3183168.1"/>
    </source>
</evidence>